<proteinExistence type="predicted"/>
<sequence>MGKADPRTAKGGKRKASSEASPEEPAPKQNRLATLIAEAISQDREVLEEIQTLLTAPTEPTRKPDGISSATSVSETGSISEESDDVSSVLAMSNFGDGPSTSSAADISLGVIFCCTSTSRTKHYQ</sequence>
<dbReference type="Proteomes" id="UP000828390">
    <property type="component" value="Unassembled WGS sequence"/>
</dbReference>
<evidence type="ECO:0000313" key="3">
    <source>
        <dbReference type="Proteomes" id="UP000828390"/>
    </source>
</evidence>
<protein>
    <submittedName>
        <fullName evidence="2">Uncharacterized protein</fullName>
    </submittedName>
</protein>
<name>A0A9D4I474_DREPO</name>
<feature type="region of interest" description="Disordered" evidence="1">
    <location>
        <begin position="53"/>
        <end position="85"/>
    </location>
</feature>
<organism evidence="2 3">
    <name type="scientific">Dreissena polymorpha</name>
    <name type="common">Zebra mussel</name>
    <name type="synonym">Mytilus polymorpha</name>
    <dbReference type="NCBI Taxonomy" id="45954"/>
    <lineage>
        <taxon>Eukaryota</taxon>
        <taxon>Metazoa</taxon>
        <taxon>Spiralia</taxon>
        <taxon>Lophotrochozoa</taxon>
        <taxon>Mollusca</taxon>
        <taxon>Bivalvia</taxon>
        <taxon>Autobranchia</taxon>
        <taxon>Heteroconchia</taxon>
        <taxon>Euheterodonta</taxon>
        <taxon>Imparidentia</taxon>
        <taxon>Neoheterodontei</taxon>
        <taxon>Myida</taxon>
        <taxon>Dreissenoidea</taxon>
        <taxon>Dreissenidae</taxon>
        <taxon>Dreissena</taxon>
    </lineage>
</organism>
<feature type="region of interest" description="Disordered" evidence="1">
    <location>
        <begin position="1"/>
        <end position="32"/>
    </location>
</feature>
<evidence type="ECO:0000256" key="1">
    <source>
        <dbReference type="SAM" id="MobiDB-lite"/>
    </source>
</evidence>
<reference evidence="2" key="1">
    <citation type="journal article" date="2019" name="bioRxiv">
        <title>The Genome of the Zebra Mussel, Dreissena polymorpha: A Resource for Invasive Species Research.</title>
        <authorList>
            <person name="McCartney M.A."/>
            <person name="Auch B."/>
            <person name="Kono T."/>
            <person name="Mallez S."/>
            <person name="Zhang Y."/>
            <person name="Obille A."/>
            <person name="Becker A."/>
            <person name="Abrahante J.E."/>
            <person name="Garbe J."/>
            <person name="Badalamenti J.P."/>
            <person name="Herman A."/>
            <person name="Mangelson H."/>
            <person name="Liachko I."/>
            <person name="Sullivan S."/>
            <person name="Sone E.D."/>
            <person name="Koren S."/>
            <person name="Silverstein K.A.T."/>
            <person name="Beckman K.B."/>
            <person name="Gohl D.M."/>
        </authorList>
    </citation>
    <scope>NUCLEOTIDE SEQUENCE</scope>
    <source>
        <strain evidence="2">Duluth1</strain>
        <tissue evidence="2">Whole animal</tissue>
    </source>
</reference>
<dbReference type="EMBL" id="JAIWYP010000010">
    <property type="protein sequence ID" value="KAH3746843.1"/>
    <property type="molecule type" value="Genomic_DNA"/>
</dbReference>
<reference evidence="2" key="2">
    <citation type="submission" date="2020-11" db="EMBL/GenBank/DDBJ databases">
        <authorList>
            <person name="McCartney M.A."/>
            <person name="Auch B."/>
            <person name="Kono T."/>
            <person name="Mallez S."/>
            <person name="Becker A."/>
            <person name="Gohl D.M."/>
            <person name="Silverstein K.A.T."/>
            <person name="Koren S."/>
            <person name="Bechman K.B."/>
            <person name="Herman A."/>
            <person name="Abrahante J.E."/>
            <person name="Garbe J."/>
        </authorList>
    </citation>
    <scope>NUCLEOTIDE SEQUENCE</scope>
    <source>
        <strain evidence="2">Duluth1</strain>
        <tissue evidence="2">Whole animal</tissue>
    </source>
</reference>
<keyword evidence="3" id="KW-1185">Reference proteome</keyword>
<comment type="caution">
    <text evidence="2">The sequence shown here is derived from an EMBL/GenBank/DDBJ whole genome shotgun (WGS) entry which is preliminary data.</text>
</comment>
<dbReference type="AlphaFoldDB" id="A0A9D4I474"/>
<accession>A0A9D4I474</accession>
<evidence type="ECO:0000313" key="2">
    <source>
        <dbReference type="EMBL" id="KAH3746843.1"/>
    </source>
</evidence>
<gene>
    <name evidence="2" type="ORF">DPMN_181260</name>
</gene>
<feature type="compositionally biased region" description="Polar residues" evidence="1">
    <location>
        <begin position="68"/>
        <end position="79"/>
    </location>
</feature>